<evidence type="ECO:0000256" key="1">
    <source>
        <dbReference type="SAM" id="MobiDB-lite"/>
    </source>
</evidence>
<feature type="region of interest" description="Disordered" evidence="1">
    <location>
        <begin position="28"/>
        <end position="50"/>
    </location>
</feature>
<feature type="region of interest" description="Disordered" evidence="1">
    <location>
        <begin position="838"/>
        <end position="867"/>
    </location>
</feature>
<accession>A0A316YSM9</accession>
<feature type="region of interest" description="Disordered" evidence="1">
    <location>
        <begin position="344"/>
        <end position="400"/>
    </location>
</feature>
<sequence length="930" mass="102709">MDVLMLSKGWATLWETQSSLTFRPAKLRPTHPQQQVQRSSEAQISDSHQRSIREIGRRLTVQVNAAPTVASTRPASAVDSMGKPMFKSELNKPDDGSQDSSKGSRRQERERYETSQSSNRSIRDDDGDITASFETTINTLFDFNHVTGHETFDTSIASFAPSDKNAEFSDDGTEEDDIFLTTTDGVLPFLGHDREESELSVNKPVGAKRPAPASVRPRTGSDAYQYPLSVSSDVFGPTTPVFSAALPSSGLSSQHQRQNDCPNQAAVSFASLRRMTIAAEPRHLRQQAENDEAEKAPSLAKRRHADTITTRLSEEQCEAFQELIQVSGITLHKDHRRQLSEIRGGLFRIDESPGQTRPETPDHEKEKRMSLQSTPSSATRSSSSFESHLASTSPSITRDAETGLASPAILSSKVIADRAPVICSSSPKKTRKGFMDPLKTNISSSDAAARVVDLDHNLVVPTSSDHLLAEDAPFFARDYVDQNRGGRDQQWHRRRRSPRKQSKTEGGARSKDRAGVETYQGTFVVRVDNIPWTVAHNHVVAWLSDEADEILPDPDLVAQAIHVPVDLQTGKTANCCFIECRGKEEAMRLVRHRNNTRLLGRPVCLILTTYSDLLDEIFPSRTASSSRDDCDCVFFTPAELQQLVYLLTNGGAQLKSPAKVVELTTSMVRLAPPDMDPKLRYLLWIRTKEIVCLAVRAANELKPLREAMDRLLLACSNSSSFTVAQRIDLLSTARDTLDLLRTMNEVAMSIGDGAPGSGSAVSQHYLPEAAQLAYATHRASFPEQMSPNALGQILQFHKDGQRGLEAGHEVFCYPHTTDLDPYVSSAPVSNYQRASLNWPTSPLSPLSSRSSVQSGDQQQVKRKASRNLSEADLVPYLAPGGAAHRELEKWGVPNNDKANRPSSYGRLARNVAQALAEKDLERHRRQGMSQ</sequence>
<dbReference type="Proteomes" id="UP000245768">
    <property type="component" value="Unassembled WGS sequence"/>
</dbReference>
<feature type="compositionally biased region" description="Low complexity" evidence="1">
    <location>
        <begin position="370"/>
        <end position="387"/>
    </location>
</feature>
<dbReference type="SUPFAM" id="SSF54928">
    <property type="entry name" value="RNA-binding domain, RBD"/>
    <property type="match status" value="1"/>
</dbReference>
<dbReference type="EMBL" id="KZ819635">
    <property type="protein sequence ID" value="PWN92241.1"/>
    <property type="molecule type" value="Genomic_DNA"/>
</dbReference>
<feature type="compositionally biased region" description="Basic and acidic residues" evidence="1">
    <location>
        <begin position="359"/>
        <end position="369"/>
    </location>
</feature>
<dbReference type="RefSeq" id="XP_025379439.1">
    <property type="nucleotide sequence ID" value="XM_025523494.1"/>
</dbReference>
<reference evidence="2 3" key="1">
    <citation type="journal article" date="2018" name="Mol. Biol. Evol.">
        <title>Broad Genomic Sampling Reveals a Smut Pathogenic Ancestry of the Fungal Clade Ustilaginomycotina.</title>
        <authorList>
            <person name="Kijpornyongpan T."/>
            <person name="Mondo S.J."/>
            <person name="Barry K."/>
            <person name="Sandor L."/>
            <person name="Lee J."/>
            <person name="Lipzen A."/>
            <person name="Pangilinan J."/>
            <person name="LaButti K."/>
            <person name="Hainaut M."/>
            <person name="Henrissat B."/>
            <person name="Grigoriev I.V."/>
            <person name="Spatafora J.W."/>
            <person name="Aime M.C."/>
        </authorList>
    </citation>
    <scope>NUCLEOTIDE SEQUENCE [LARGE SCALE GENOMIC DNA]</scope>
    <source>
        <strain evidence="2 3">MCA 4198</strain>
    </source>
</reference>
<feature type="region of interest" description="Disordered" evidence="1">
    <location>
        <begin position="194"/>
        <end position="220"/>
    </location>
</feature>
<protein>
    <recommendedName>
        <fullName evidence="4">RRM domain-containing protein</fullName>
    </recommendedName>
</protein>
<dbReference type="AlphaFoldDB" id="A0A316YSM9"/>
<feature type="compositionally biased region" description="Basic residues" evidence="1">
    <location>
        <begin position="492"/>
        <end position="501"/>
    </location>
</feature>
<feature type="region of interest" description="Disordered" evidence="1">
    <location>
        <begin position="483"/>
        <end position="514"/>
    </location>
</feature>
<evidence type="ECO:0000313" key="2">
    <source>
        <dbReference type="EMBL" id="PWN92241.1"/>
    </source>
</evidence>
<keyword evidence="3" id="KW-1185">Reference proteome</keyword>
<dbReference type="GeneID" id="37045410"/>
<dbReference type="InterPro" id="IPR035979">
    <property type="entry name" value="RBD_domain_sf"/>
</dbReference>
<feature type="compositionally biased region" description="Low complexity" evidence="1">
    <location>
        <begin position="838"/>
        <end position="854"/>
    </location>
</feature>
<feature type="region of interest" description="Disordered" evidence="1">
    <location>
        <begin position="66"/>
        <end position="127"/>
    </location>
</feature>
<dbReference type="STRING" id="215250.A0A316YSM9"/>
<dbReference type="OrthoDB" id="336240at2759"/>
<organism evidence="2 3">
    <name type="scientific">Acaromyces ingoldii</name>
    <dbReference type="NCBI Taxonomy" id="215250"/>
    <lineage>
        <taxon>Eukaryota</taxon>
        <taxon>Fungi</taxon>
        <taxon>Dikarya</taxon>
        <taxon>Basidiomycota</taxon>
        <taxon>Ustilaginomycotina</taxon>
        <taxon>Exobasidiomycetes</taxon>
        <taxon>Exobasidiales</taxon>
        <taxon>Cryptobasidiaceae</taxon>
        <taxon>Acaromyces</taxon>
    </lineage>
</organism>
<proteinExistence type="predicted"/>
<feature type="region of interest" description="Disordered" evidence="1">
    <location>
        <begin position="281"/>
        <end position="302"/>
    </location>
</feature>
<name>A0A316YSM9_9BASI</name>
<evidence type="ECO:0008006" key="4">
    <source>
        <dbReference type="Google" id="ProtNLM"/>
    </source>
</evidence>
<dbReference type="Gene3D" id="3.30.70.330">
    <property type="match status" value="1"/>
</dbReference>
<gene>
    <name evidence="2" type="ORF">FA10DRAFT_278840</name>
</gene>
<dbReference type="InParanoid" id="A0A316YSM9"/>
<feature type="region of interest" description="Disordered" evidence="1">
    <location>
        <begin position="886"/>
        <end position="905"/>
    </location>
</feature>
<dbReference type="GO" id="GO:0003676">
    <property type="term" value="F:nucleic acid binding"/>
    <property type="evidence" value="ECO:0007669"/>
    <property type="project" value="InterPro"/>
</dbReference>
<feature type="compositionally biased region" description="Basic and acidic residues" evidence="1">
    <location>
        <begin position="502"/>
        <end position="514"/>
    </location>
</feature>
<dbReference type="InterPro" id="IPR012677">
    <property type="entry name" value="Nucleotide-bd_a/b_plait_sf"/>
</dbReference>
<feature type="compositionally biased region" description="Polar residues" evidence="1">
    <location>
        <begin position="31"/>
        <end position="46"/>
    </location>
</feature>
<evidence type="ECO:0000313" key="3">
    <source>
        <dbReference type="Proteomes" id="UP000245768"/>
    </source>
</evidence>